<accession>A0ABX0XHN9</accession>
<proteinExistence type="predicted"/>
<keyword evidence="1" id="KW-1133">Transmembrane helix</keyword>
<organism evidence="2 3">
    <name type="scientific">Sphingomonas jejuensis</name>
    <dbReference type="NCBI Taxonomy" id="904715"/>
    <lineage>
        <taxon>Bacteria</taxon>
        <taxon>Pseudomonadati</taxon>
        <taxon>Pseudomonadota</taxon>
        <taxon>Alphaproteobacteria</taxon>
        <taxon>Sphingomonadales</taxon>
        <taxon>Sphingomonadaceae</taxon>
        <taxon>Sphingomonas</taxon>
    </lineage>
</organism>
<keyword evidence="3" id="KW-1185">Reference proteome</keyword>
<protein>
    <submittedName>
        <fullName evidence="2">ABC-type Fe3+-siderophore transport system permease subunit</fullName>
    </submittedName>
</protein>
<comment type="caution">
    <text evidence="2">The sequence shown here is derived from an EMBL/GenBank/DDBJ whole genome shotgun (WGS) entry which is preliminary data.</text>
</comment>
<keyword evidence="1" id="KW-0472">Membrane</keyword>
<name>A0ABX0XHN9_9SPHN</name>
<keyword evidence="1" id="KW-0812">Transmembrane</keyword>
<dbReference type="Proteomes" id="UP000734218">
    <property type="component" value="Unassembled WGS sequence"/>
</dbReference>
<evidence type="ECO:0000256" key="1">
    <source>
        <dbReference type="SAM" id="Phobius"/>
    </source>
</evidence>
<feature type="transmembrane region" description="Helical" evidence="1">
    <location>
        <begin position="38"/>
        <end position="56"/>
    </location>
</feature>
<gene>
    <name evidence="2" type="ORF">GGR88_000214</name>
</gene>
<evidence type="ECO:0000313" key="2">
    <source>
        <dbReference type="EMBL" id="NJC32740.1"/>
    </source>
</evidence>
<evidence type="ECO:0000313" key="3">
    <source>
        <dbReference type="Proteomes" id="UP000734218"/>
    </source>
</evidence>
<sequence>MPEGPSARVPRFLVGVILGAAVALIGLAVWMIVKNEGAPVFVAVAGSMLAAFAAILSSQSKKKV</sequence>
<dbReference type="RefSeq" id="WP_167952129.1">
    <property type="nucleotide sequence ID" value="NZ_JAATJE010000001.1"/>
</dbReference>
<reference evidence="2 3" key="1">
    <citation type="submission" date="2020-03" db="EMBL/GenBank/DDBJ databases">
        <title>Genomic Encyclopedia of Type Strains, Phase IV (KMG-IV): sequencing the most valuable type-strain genomes for metagenomic binning, comparative biology and taxonomic classification.</title>
        <authorList>
            <person name="Goeker M."/>
        </authorList>
    </citation>
    <scope>NUCLEOTIDE SEQUENCE [LARGE SCALE GENOMIC DNA]</scope>
    <source>
        <strain evidence="2 3">DSM 27651</strain>
    </source>
</reference>
<feature type="transmembrane region" description="Helical" evidence="1">
    <location>
        <begin position="12"/>
        <end position="32"/>
    </location>
</feature>
<dbReference type="EMBL" id="JAATJE010000001">
    <property type="protein sequence ID" value="NJC32740.1"/>
    <property type="molecule type" value="Genomic_DNA"/>
</dbReference>